<evidence type="ECO:0000256" key="1">
    <source>
        <dbReference type="ARBA" id="ARBA00007261"/>
    </source>
</evidence>
<feature type="domain" description="Peptidase M16 C-terminal" evidence="7">
    <location>
        <begin position="627"/>
        <end position="807"/>
    </location>
</feature>
<feature type="domain" description="Peptidase M16 C-terminal" evidence="7">
    <location>
        <begin position="189"/>
        <end position="365"/>
    </location>
</feature>
<dbReference type="Gene3D" id="3.30.830.10">
    <property type="entry name" value="Metalloenzyme, LuxS/M16 peptidase-like"/>
    <property type="match status" value="4"/>
</dbReference>
<evidence type="ECO:0000313" key="9">
    <source>
        <dbReference type="Proteomes" id="UP000538670"/>
    </source>
</evidence>
<keyword evidence="9" id="KW-1185">Reference proteome</keyword>
<dbReference type="AlphaFoldDB" id="A0A7W6A817"/>
<dbReference type="RefSeq" id="WP_183951059.1">
    <property type="nucleotide sequence ID" value="NZ_JACIDH010000003.1"/>
</dbReference>
<dbReference type="EMBL" id="JACIDH010000003">
    <property type="protein sequence ID" value="MBB3878882.1"/>
    <property type="molecule type" value="Genomic_DNA"/>
</dbReference>
<comment type="similarity">
    <text evidence="1">Belongs to the peptidase M16 family.</text>
</comment>
<evidence type="ECO:0000256" key="3">
    <source>
        <dbReference type="ARBA" id="ARBA00022801"/>
    </source>
</evidence>
<dbReference type="Pfam" id="PF00675">
    <property type="entry name" value="Peptidase_M16"/>
    <property type="match status" value="1"/>
</dbReference>
<name>A0A7W6A817_9SPHN</name>
<dbReference type="InterPro" id="IPR011249">
    <property type="entry name" value="Metalloenz_LuxS/M16"/>
</dbReference>
<evidence type="ECO:0000256" key="4">
    <source>
        <dbReference type="ARBA" id="ARBA00022833"/>
    </source>
</evidence>
<keyword evidence="2" id="KW-0645">Protease</keyword>
<dbReference type="GO" id="GO:0046872">
    <property type="term" value="F:metal ion binding"/>
    <property type="evidence" value="ECO:0007669"/>
    <property type="project" value="InterPro"/>
</dbReference>
<comment type="caution">
    <text evidence="8">The sequence shown here is derived from an EMBL/GenBank/DDBJ whole genome shotgun (WGS) entry which is preliminary data.</text>
</comment>
<evidence type="ECO:0000259" key="7">
    <source>
        <dbReference type="Pfam" id="PF05193"/>
    </source>
</evidence>
<dbReference type="GO" id="GO:0006508">
    <property type="term" value="P:proteolysis"/>
    <property type="evidence" value="ECO:0007669"/>
    <property type="project" value="UniProtKB-KW"/>
</dbReference>
<dbReference type="Proteomes" id="UP000538670">
    <property type="component" value="Unassembled WGS sequence"/>
</dbReference>
<dbReference type="SUPFAM" id="SSF63411">
    <property type="entry name" value="LuxS/MPP-like metallohydrolase"/>
    <property type="match status" value="4"/>
</dbReference>
<dbReference type="GO" id="GO:0008237">
    <property type="term" value="F:metallopeptidase activity"/>
    <property type="evidence" value="ECO:0007669"/>
    <property type="project" value="UniProtKB-KW"/>
</dbReference>
<feature type="domain" description="Peptidase M16 N-terminal" evidence="6">
    <location>
        <begin position="34"/>
        <end position="148"/>
    </location>
</feature>
<sequence>MGASAKAGPAARLPERAITDPVTRFTLPNGLKVIVQTSSHVPLISATMVYDVGSKDEQPGQHGYAHLFEHLALDGSAHWNQSAIRSVQDMGGTDMNATTTQDTTVFFETVPRAALERTLFLEADRMGHVGDALTQDRIRREVGVVLSEKRQRGGQPYGGLDATILGDMYPADHPYHHSVIGEEADLNAVTVETARRWFDTYYGPSNATLILAGDVTADEARTLVTRYFGGLAPRLPVDRLSTRSMALPGPLRRQMFRTVPDGRLYVTYFAPPAGSPEIAALDLIAHIIANGARSRLNRRLVEELRIAQSAFVTFDEGQLSSRMGFGVAGIPADQMPRVEAEVDAVLARFVAEGPTVEELESARAARIQYLMGLQASTSSKAFLLTRGARRNEDVAYAETYLRQLRSATPDSVRRVAAAVYGRPGYHLAILPRPALKAVSGGYDLAKGPPPLGAMTPIPFPPTEQAQLSNGLKVLLVPRPGTITDMLLLRFDRGGNAGDAHEIAPIALDLLASKARTAGALARTERIGALNGWIGDKVELDHADLTYAWDASRLAEGLALFGDGLSHADMNPAALAALKSARTDVLRAEAIDQGAAADRVLDTAIYGTGHPYAPPATAADAIRQVEAIDPATVREWMRGHLRPDQATLYVAADTDMTTLKPLLEKALGGWTAQGAPAPATPIPAAAGRAAPSLTVLDKPGATQTYIIAGKALPAADRPDGTDAAATWVVNEVYGGNLTSRIGTNLREGKGWTYGIGSGVYDLRGQRRWTIAGTVDRDHSGESVVELGREMRALTGTRPPEQAELDRIATMAANRNAARLEGNGDLLAAMADARSVGLPHDDVVRQPARLRALTPGQVERAAAPFADPGTVHWVVVGDWQRIRDQFRDVRLGVPEVIEPAR</sequence>
<evidence type="ECO:0000256" key="5">
    <source>
        <dbReference type="ARBA" id="ARBA00023049"/>
    </source>
</evidence>
<dbReference type="InterPro" id="IPR050626">
    <property type="entry name" value="Peptidase_M16"/>
</dbReference>
<reference evidence="8 9" key="1">
    <citation type="submission" date="2020-08" db="EMBL/GenBank/DDBJ databases">
        <title>Genomic Encyclopedia of Type Strains, Phase IV (KMG-IV): sequencing the most valuable type-strain genomes for metagenomic binning, comparative biology and taxonomic classification.</title>
        <authorList>
            <person name="Goeker M."/>
        </authorList>
    </citation>
    <scope>NUCLEOTIDE SEQUENCE [LARGE SCALE GENOMIC DNA]</scope>
    <source>
        <strain evidence="8 9">DSM 19512</strain>
    </source>
</reference>
<dbReference type="PANTHER" id="PTHR43690">
    <property type="entry name" value="NARDILYSIN"/>
    <property type="match status" value="1"/>
</dbReference>
<dbReference type="PANTHER" id="PTHR43690:SF17">
    <property type="entry name" value="PROTEIN YHJJ"/>
    <property type="match status" value="1"/>
</dbReference>
<organism evidence="8 9">
    <name type="scientific">Sphingomonas pseudosanguinis</name>
    <dbReference type="NCBI Taxonomy" id="413712"/>
    <lineage>
        <taxon>Bacteria</taxon>
        <taxon>Pseudomonadati</taxon>
        <taxon>Pseudomonadota</taxon>
        <taxon>Alphaproteobacteria</taxon>
        <taxon>Sphingomonadales</taxon>
        <taxon>Sphingomonadaceae</taxon>
        <taxon>Sphingomonas</taxon>
    </lineage>
</organism>
<evidence type="ECO:0000256" key="2">
    <source>
        <dbReference type="ARBA" id="ARBA00022670"/>
    </source>
</evidence>
<keyword evidence="5" id="KW-0482">Metalloprotease</keyword>
<dbReference type="Pfam" id="PF05193">
    <property type="entry name" value="Peptidase_M16_C"/>
    <property type="match status" value="2"/>
</dbReference>
<evidence type="ECO:0000259" key="6">
    <source>
        <dbReference type="Pfam" id="PF00675"/>
    </source>
</evidence>
<gene>
    <name evidence="8" type="ORF">GGR48_001301</name>
</gene>
<protein>
    <submittedName>
        <fullName evidence="8">Putative Zn-dependent peptidase</fullName>
    </submittedName>
</protein>
<keyword evidence="4" id="KW-0862">Zinc</keyword>
<evidence type="ECO:0000313" key="8">
    <source>
        <dbReference type="EMBL" id="MBB3878882.1"/>
    </source>
</evidence>
<proteinExistence type="inferred from homology"/>
<dbReference type="InterPro" id="IPR011765">
    <property type="entry name" value="Pept_M16_N"/>
</dbReference>
<keyword evidence="3" id="KW-0378">Hydrolase</keyword>
<accession>A0A7W6A817</accession>
<dbReference type="InterPro" id="IPR007863">
    <property type="entry name" value="Peptidase_M16_C"/>
</dbReference>